<sequence>MTNQLQSFDKDVHLSSRLIIQNASVLTLDEKNNYYVNAIVIIENGRFKQILPHENDFKSTKNDQIIDATGKLLMPSFVDLHFHTAVAKGWNDHLPLWEYLDECWYPSIRALDKEAAYWAAM</sequence>
<dbReference type="Gene3D" id="3.20.20.140">
    <property type="entry name" value="Metal-dependent hydrolases"/>
    <property type="match status" value="1"/>
</dbReference>
<dbReference type="AlphaFoldDB" id="A0A819CNF1"/>
<evidence type="ECO:0000313" key="3">
    <source>
        <dbReference type="Proteomes" id="UP000663844"/>
    </source>
</evidence>
<dbReference type="EMBL" id="CAJOAZ010001490">
    <property type="protein sequence ID" value="CAF3820981.1"/>
    <property type="molecule type" value="Genomic_DNA"/>
</dbReference>
<dbReference type="PANTHER" id="PTHR11647">
    <property type="entry name" value="HYDRANTOINASE/DIHYDROPYRIMIDINASE FAMILY MEMBER"/>
    <property type="match status" value="1"/>
</dbReference>
<feature type="non-terminal residue" evidence="2">
    <location>
        <position position="121"/>
    </location>
</feature>
<name>A0A819CNF1_9BILA</name>
<dbReference type="InterPro" id="IPR050378">
    <property type="entry name" value="Metallo-dep_Hydrolases_sf"/>
</dbReference>
<reference evidence="2" key="1">
    <citation type="submission" date="2021-02" db="EMBL/GenBank/DDBJ databases">
        <authorList>
            <person name="Nowell W R."/>
        </authorList>
    </citation>
    <scope>NUCLEOTIDE SEQUENCE</scope>
</reference>
<comment type="caution">
    <text evidence="2">The sequence shown here is derived from an EMBL/GenBank/DDBJ whole genome shotgun (WGS) entry which is preliminary data.</text>
</comment>
<gene>
    <name evidence="2" type="ORF">OXD698_LOCUS19443</name>
</gene>
<accession>A0A819CNF1</accession>
<evidence type="ECO:0000313" key="2">
    <source>
        <dbReference type="EMBL" id="CAF3820981.1"/>
    </source>
</evidence>
<dbReference type="Proteomes" id="UP000663844">
    <property type="component" value="Unassembled WGS sequence"/>
</dbReference>
<comment type="similarity">
    <text evidence="1">Belongs to the metallo-dependent hydrolases superfamily. Hydantoinase/dihydropyrimidinase family.</text>
</comment>
<dbReference type="InterPro" id="IPR032466">
    <property type="entry name" value="Metal_Hydrolase"/>
</dbReference>
<proteinExistence type="inferred from homology"/>
<dbReference type="SUPFAM" id="SSF51556">
    <property type="entry name" value="Metallo-dependent hydrolases"/>
    <property type="match status" value="1"/>
</dbReference>
<protein>
    <submittedName>
        <fullName evidence="2">Uncharacterized protein</fullName>
    </submittedName>
</protein>
<dbReference type="InterPro" id="IPR011059">
    <property type="entry name" value="Metal-dep_hydrolase_composite"/>
</dbReference>
<evidence type="ECO:0000256" key="1">
    <source>
        <dbReference type="ARBA" id="ARBA00008829"/>
    </source>
</evidence>
<dbReference type="PANTHER" id="PTHR11647:SF1">
    <property type="entry name" value="COLLAPSIN RESPONSE MEDIATOR PROTEIN"/>
    <property type="match status" value="1"/>
</dbReference>
<organism evidence="2 3">
    <name type="scientific">Adineta steineri</name>
    <dbReference type="NCBI Taxonomy" id="433720"/>
    <lineage>
        <taxon>Eukaryota</taxon>
        <taxon>Metazoa</taxon>
        <taxon>Spiralia</taxon>
        <taxon>Gnathifera</taxon>
        <taxon>Rotifera</taxon>
        <taxon>Eurotatoria</taxon>
        <taxon>Bdelloidea</taxon>
        <taxon>Adinetida</taxon>
        <taxon>Adinetidae</taxon>
        <taxon>Adineta</taxon>
    </lineage>
</organism>
<dbReference type="Gene3D" id="2.30.40.10">
    <property type="entry name" value="Urease, subunit C, domain 1"/>
    <property type="match status" value="1"/>
</dbReference>
<dbReference type="GO" id="GO:0016810">
    <property type="term" value="F:hydrolase activity, acting on carbon-nitrogen (but not peptide) bonds"/>
    <property type="evidence" value="ECO:0007669"/>
    <property type="project" value="InterPro"/>
</dbReference>
<dbReference type="SUPFAM" id="SSF51338">
    <property type="entry name" value="Composite domain of metallo-dependent hydrolases"/>
    <property type="match status" value="1"/>
</dbReference>